<dbReference type="NCBIfam" id="TIGR01375">
    <property type="entry name" value="soxG"/>
    <property type="match status" value="1"/>
</dbReference>
<reference evidence="1 2" key="1">
    <citation type="submission" date="2020-08" db="EMBL/GenBank/DDBJ databases">
        <title>Genomic Encyclopedia of Type Strains, Phase IV (KMG-IV): sequencing the most valuable type-strain genomes for metagenomic binning, comparative biology and taxonomic classification.</title>
        <authorList>
            <person name="Goeker M."/>
        </authorList>
    </citation>
    <scope>NUCLEOTIDE SEQUENCE [LARGE SCALE GENOMIC DNA]</scope>
    <source>
        <strain evidence="1 2">DSM 102238</strain>
    </source>
</reference>
<dbReference type="InterPro" id="IPR027266">
    <property type="entry name" value="TrmE/GcvT-like"/>
</dbReference>
<dbReference type="EMBL" id="JACIEK010000003">
    <property type="protein sequence ID" value="MBB3998094.1"/>
    <property type="molecule type" value="Genomic_DNA"/>
</dbReference>
<dbReference type="InterPro" id="IPR007375">
    <property type="entry name" value="SoxG"/>
</dbReference>
<dbReference type="InterPro" id="IPR006280">
    <property type="entry name" value="SoxG_het"/>
</dbReference>
<dbReference type="Proteomes" id="UP000542776">
    <property type="component" value="Unassembled WGS sequence"/>
</dbReference>
<evidence type="ECO:0000313" key="1">
    <source>
        <dbReference type="EMBL" id="MBB3998094.1"/>
    </source>
</evidence>
<dbReference type="AlphaFoldDB" id="A0A7W6EC19"/>
<dbReference type="SUPFAM" id="SSF103025">
    <property type="entry name" value="Folate-binding domain"/>
    <property type="match status" value="1"/>
</dbReference>
<comment type="caution">
    <text evidence="1">The sequence shown here is derived from an EMBL/GenBank/DDBJ whole genome shotgun (WGS) entry which is preliminary data.</text>
</comment>
<dbReference type="GO" id="GO:0008115">
    <property type="term" value="F:sarcosine oxidase activity"/>
    <property type="evidence" value="ECO:0007669"/>
    <property type="project" value="UniProtKB-EC"/>
</dbReference>
<organism evidence="1 2">
    <name type="scientific">Aureimonas pseudogalii</name>
    <dbReference type="NCBI Taxonomy" id="1744844"/>
    <lineage>
        <taxon>Bacteria</taxon>
        <taxon>Pseudomonadati</taxon>
        <taxon>Pseudomonadota</taxon>
        <taxon>Alphaproteobacteria</taxon>
        <taxon>Hyphomicrobiales</taxon>
        <taxon>Aurantimonadaceae</taxon>
        <taxon>Aureimonas</taxon>
    </lineage>
</organism>
<keyword evidence="1" id="KW-0560">Oxidoreductase</keyword>
<evidence type="ECO:0000313" key="2">
    <source>
        <dbReference type="Proteomes" id="UP000542776"/>
    </source>
</evidence>
<dbReference type="Pfam" id="PF04268">
    <property type="entry name" value="SoxG"/>
    <property type="match status" value="1"/>
</dbReference>
<protein>
    <submittedName>
        <fullName evidence="1">Sarcosine oxidase subunit gamma</fullName>
        <ecNumber evidence="1">1.5.3.1</ecNumber>
    </submittedName>
</protein>
<dbReference type="Gene3D" id="3.30.70.1520">
    <property type="entry name" value="Heterotetrameric sarcosine oxidase"/>
    <property type="match status" value="1"/>
</dbReference>
<name>A0A7W6EC19_9HYPH</name>
<sequence>MSEPTMIPAPPLGDRAALGTPVHAQLTTLDARTRWNLRLRAEAGFEPVAAAFGVALPREACRVANVGKRRALWLGPDEWLLTAPAVDTSLGPALAQTLAGVPHSLVDVSHRSCALELTGPRATDVLNAGCPLDLALTAFPVGAGTRTVLGKTEIVLMRTGPEAFEIDVWRSFASYAFDFLAEAMREYV</sequence>
<dbReference type="RefSeq" id="WP_246393044.1">
    <property type="nucleotide sequence ID" value="NZ_JACIEK010000003.1"/>
</dbReference>
<keyword evidence="2" id="KW-1185">Reference proteome</keyword>
<dbReference type="EC" id="1.5.3.1" evidence="1"/>
<dbReference type="GO" id="GO:1901053">
    <property type="term" value="P:sarcosine catabolic process"/>
    <property type="evidence" value="ECO:0007669"/>
    <property type="project" value="InterPro"/>
</dbReference>
<accession>A0A7W6EC19</accession>
<proteinExistence type="predicted"/>
<gene>
    <name evidence="1" type="ORF">GGR04_001932</name>
</gene>
<dbReference type="Gene3D" id="3.30.1360.120">
    <property type="entry name" value="Probable tRNA modification gtpase trme, domain 1"/>
    <property type="match status" value="1"/>
</dbReference>